<accession>A0ABD0QK32</accession>
<comment type="caution">
    <text evidence="2">The sequence shown here is derived from an EMBL/GenBank/DDBJ whole genome shotgun (WGS) entry which is preliminary data.</text>
</comment>
<dbReference type="PROSITE" id="PS50003">
    <property type="entry name" value="PH_DOMAIN"/>
    <property type="match status" value="1"/>
</dbReference>
<name>A0ABD0QK32_CIRMR</name>
<sequence>MSDIDVKDTVEGDDRSFGLWHEHRGMVRKIILQARSILLRLSWLKDLRDLQQRSKQPTW</sequence>
<organism evidence="2 3">
    <name type="scientific">Cirrhinus mrigala</name>
    <name type="common">Mrigala</name>
    <dbReference type="NCBI Taxonomy" id="683832"/>
    <lineage>
        <taxon>Eukaryota</taxon>
        <taxon>Metazoa</taxon>
        <taxon>Chordata</taxon>
        <taxon>Craniata</taxon>
        <taxon>Vertebrata</taxon>
        <taxon>Euteleostomi</taxon>
        <taxon>Actinopterygii</taxon>
        <taxon>Neopterygii</taxon>
        <taxon>Teleostei</taxon>
        <taxon>Ostariophysi</taxon>
        <taxon>Cypriniformes</taxon>
        <taxon>Cyprinidae</taxon>
        <taxon>Labeoninae</taxon>
        <taxon>Labeonini</taxon>
        <taxon>Cirrhinus</taxon>
    </lineage>
</organism>
<dbReference type="AlphaFoldDB" id="A0ABD0QK32"/>
<reference evidence="2 3" key="1">
    <citation type="submission" date="2024-05" db="EMBL/GenBank/DDBJ databases">
        <title>Genome sequencing and assembly of Indian major carp, Cirrhinus mrigala (Hamilton, 1822).</title>
        <authorList>
            <person name="Mohindra V."/>
            <person name="Chowdhury L.M."/>
            <person name="Lal K."/>
            <person name="Jena J.K."/>
        </authorList>
    </citation>
    <scope>NUCLEOTIDE SEQUENCE [LARGE SCALE GENOMIC DNA]</scope>
    <source>
        <strain evidence="2">CM1030</strain>
        <tissue evidence="2">Blood</tissue>
    </source>
</reference>
<protein>
    <recommendedName>
        <fullName evidence="1">PH domain-containing protein</fullName>
    </recommendedName>
</protein>
<dbReference type="Gene3D" id="2.30.29.30">
    <property type="entry name" value="Pleckstrin-homology domain (PH domain)/Phosphotyrosine-binding domain (PTB)"/>
    <property type="match status" value="1"/>
</dbReference>
<dbReference type="SUPFAM" id="SSF50729">
    <property type="entry name" value="PH domain-like"/>
    <property type="match status" value="1"/>
</dbReference>
<dbReference type="EMBL" id="JAMKFB020000008">
    <property type="protein sequence ID" value="KAL0186145.1"/>
    <property type="molecule type" value="Genomic_DNA"/>
</dbReference>
<evidence type="ECO:0000259" key="1">
    <source>
        <dbReference type="PROSITE" id="PS50003"/>
    </source>
</evidence>
<keyword evidence="3" id="KW-1185">Reference proteome</keyword>
<gene>
    <name evidence="2" type="ORF">M9458_017815</name>
</gene>
<evidence type="ECO:0000313" key="3">
    <source>
        <dbReference type="Proteomes" id="UP001529510"/>
    </source>
</evidence>
<evidence type="ECO:0000313" key="2">
    <source>
        <dbReference type="EMBL" id="KAL0186145.1"/>
    </source>
</evidence>
<dbReference type="Proteomes" id="UP001529510">
    <property type="component" value="Unassembled WGS sequence"/>
</dbReference>
<proteinExistence type="predicted"/>
<dbReference type="InterPro" id="IPR011993">
    <property type="entry name" value="PH-like_dom_sf"/>
</dbReference>
<feature type="non-terminal residue" evidence="2">
    <location>
        <position position="59"/>
    </location>
</feature>
<dbReference type="InterPro" id="IPR001849">
    <property type="entry name" value="PH_domain"/>
</dbReference>
<feature type="domain" description="PH" evidence="1">
    <location>
        <begin position="1"/>
        <end position="52"/>
    </location>
</feature>